<name>A0ABX6SMU4_9PSED</name>
<dbReference type="InterPro" id="IPR016181">
    <property type="entry name" value="Acyl_CoA_acyltransferase"/>
</dbReference>
<dbReference type="PROSITE" id="PS51186">
    <property type="entry name" value="GNAT"/>
    <property type="match status" value="1"/>
</dbReference>
<dbReference type="Gene3D" id="3.40.630.30">
    <property type="match status" value="1"/>
</dbReference>
<protein>
    <submittedName>
        <fullName evidence="2">GNAT family N-acetyltransferase</fullName>
    </submittedName>
</protein>
<dbReference type="RefSeq" id="WP_179544567.1">
    <property type="nucleotide sequence ID" value="NZ_CP060009.1"/>
</dbReference>
<reference evidence="2 3" key="1">
    <citation type="journal article" date="2020" name="Microbiol. Resour. Announc.">
        <title>Complete genome sequences of four natural Pseudomonas isolates that catabolize a wide range of aromatic compounds relevant to lignin valorization.</title>
        <authorList>
            <person name="Hatmaker E.A."/>
            <person name="Presley G."/>
            <person name="Cannon O."/>
            <person name="Guss A.M."/>
            <person name="Elkins J.G."/>
        </authorList>
    </citation>
    <scope>NUCLEOTIDE SEQUENCE [LARGE SCALE GENOMIC DNA]</scope>
    <source>
        <strain evidence="2 3">B10D7D</strain>
    </source>
</reference>
<dbReference type="InterPro" id="IPR000182">
    <property type="entry name" value="GNAT_dom"/>
</dbReference>
<dbReference type="SUPFAM" id="SSF55729">
    <property type="entry name" value="Acyl-CoA N-acyltransferases (Nat)"/>
    <property type="match status" value="1"/>
</dbReference>
<proteinExistence type="predicted"/>
<evidence type="ECO:0000313" key="2">
    <source>
        <dbReference type="EMBL" id="QNH03114.1"/>
    </source>
</evidence>
<evidence type="ECO:0000259" key="1">
    <source>
        <dbReference type="PROSITE" id="PS51186"/>
    </source>
</evidence>
<dbReference type="PANTHER" id="PTHR43415">
    <property type="entry name" value="SPERMIDINE N(1)-ACETYLTRANSFERASE"/>
    <property type="match status" value="1"/>
</dbReference>
<accession>A0ABX6SMU4</accession>
<dbReference type="Proteomes" id="UP000515254">
    <property type="component" value="Chromosome"/>
</dbReference>
<organism evidence="2 3">
    <name type="scientific">Pseudomonas sediminis</name>
    <dbReference type="NCBI Taxonomy" id="1691904"/>
    <lineage>
        <taxon>Bacteria</taxon>
        <taxon>Pseudomonadati</taxon>
        <taxon>Pseudomonadota</taxon>
        <taxon>Gammaproteobacteria</taxon>
        <taxon>Pseudomonadales</taxon>
        <taxon>Pseudomonadaceae</taxon>
        <taxon>Pseudomonas</taxon>
    </lineage>
</organism>
<sequence>MLDGQGIELRAWREADLNTLCELRNDLALQDLLLAQARPSSPERVRRWLIDKSDQEQALFFVIAERDTGQCLGYVQLVNMRVLHGTAELGICLAPAAQGRGVGRAALQLLEGYAQRVFALRKIILQVLAEQGAAEFYRRVGYREVGRLQAHVFQNGNYRDVFLMERLLEP</sequence>
<dbReference type="PANTHER" id="PTHR43415:SF3">
    <property type="entry name" value="GNAT-FAMILY ACETYLTRANSFERASE"/>
    <property type="match status" value="1"/>
</dbReference>
<dbReference type="EMBL" id="CP060009">
    <property type="protein sequence ID" value="QNH03114.1"/>
    <property type="molecule type" value="Genomic_DNA"/>
</dbReference>
<keyword evidence="3" id="KW-1185">Reference proteome</keyword>
<gene>
    <name evidence="2" type="ORF">HNQ25_10450</name>
</gene>
<dbReference type="CDD" id="cd04301">
    <property type="entry name" value="NAT_SF"/>
    <property type="match status" value="1"/>
</dbReference>
<feature type="domain" description="N-acetyltransferase" evidence="1">
    <location>
        <begin position="7"/>
        <end position="169"/>
    </location>
</feature>
<dbReference type="Pfam" id="PF13302">
    <property type="entry name" value="Acetyltransf_3"/>
    <property type="match status" value="1"/>
</dbReference>
<evidence type="ECO:0000313" key="3">
    <source>
        <dbReference type="Proteomes" id="UP000515254"/>
    </source>
</evidence>